<dbReference type="NCBIfam" id="TIGR00665">
    <property type="entry name" value="DnaB"/>
    <property type="match status" value="1"/>
</dbReference>
<evidence type="ECO:0000259" key="14">
    <source>
        <dbReference type="PROSITE" id="PS51199"/>
    </source>
</evidence>
<evidence type="ECO:0000256" key="2">
    <source>
        <dbReference type="ARBA" id="ARBA00022515"/>
    </source>
</evidence>
<keyword evidence="8 12" id="KW-0238">DNA-binding</keyword>
<evidence type="ECO:0000256" key="11">
    <source>
        <dbReference type="NCBIfam" id="TIGR00665"/>
    </source>
</evidence>
<dbReference type="InterPro" id="IPR027417">
    <property type="entry name" value="P-loop_NTPase"/>
</dbReference>
<dbReference type="Proteomes" id="UP000824179">
    <property type="component" value="Unassembled WGS sequence"/>
</dbReference>
<sequence>MSDKTNVLPNNLEAEQSLIGCMLIDNEVLSEIADKLSDRDFYQESHQMIVSAILKVFYQRKPADLITLCDCLEKDGNLAKVGGIDYITELMQKVPSAANFRYYFDIVKRDSINRELIRASRNIIENSMNSTDSTQSVQYAEKLVYDIAKKGDTSSMEDIRESSVVGDVIDRFQMIAADKDALRGIPTGFPFLNKITNGFQRSDLIVIAARPGSGKTSLAMNIVEAAAFQGNVCAVFSLEMPKIQIVQRLLCASAKVSMSSALSGKLTPADWKALVKTSEDLKKLSIIIDDSSRVTPAEILSKCRRIKAKNGGKLDLVMIDYIQLMSSGYKQDENRTREIAHITGDLKIMAKELDVPVIALSQLRRMVGEPQLSDLRESGAIEQDADMVIFINRPDMTASPEEIEKNHIVRGMADLIIAKHRNGETGRTQLRFKGEYTKFVTPDPSELKELAEQSGKKSDKKGEGERAKRSSGSSADGEPDLDIPDLPFSDDGLNDIE</sequence>
<dbReference type="FunFam" id="1.10.860.10:FF:000001">
    <property type="entry name" value="Replicative DNA helicase"/>
    <property type="match status" value="1"/>
</dbReference>
<dbReference type="Gene3D" id="1.10.860.10">
    <property type="entry name" value="DNAb Helicase, Chain A"/>
    <property type="match status" value="1"/>
</dbReference>
<dbReference type="PANTHER" id="PTHR30153">
    <property type="entry name" value="REPLICATIVE DNA HELICASE DNAB"/>
    <property type="match status" value="1"/>
</dbReference>
<dbReference type="InterPro" id="IPR003593">
    <property type="entry name" value="AAA+_ATPase"/>
</dbReference>
<dbReference type="GO" id="GO:0005524">
    <property type="term" value="F:ATP binding"/>
    <property type="evidence" value="ECO:0007669"/>
    <property type="project" value="UniProtKB-UniRule"/>
</dbReference>
<accession>A0A9D1DBW0</accession>
<dbReference type="SUPFAM" id="SSF52540">
    <property type="entry name" value="P-loop containing nucleoside triphosphate hydrolases"/>
    <property type="match status" value="1"/>
</dbReference>
<dbReference type="InterPro" id="IPR007694">
    <property type="entry name" value="DNA_helicase_DnaB-like_C"/>
</dbReference>
<dbReference type="InterPro" id="IPR007693">
    <property type="entry name" value="DNA_helicase_DnaB-like_N"/>
</dbReference>
<evidence type="ECO:0000256" key="8">
    <source>
        <dbReference type="ARBA" id="ARBA00023125"/>
    </source>
</evidence>
<keyword evidence="7 12" id="KW-0067">ATP-binding</keyword>
<dbReference type="GO" id="GO:1990077">
    <property type="term" value="C:primosome complex"/>
    <property type="evidence" value="ECO:0007669"/>
    <property type="project" value="UniProtKB-UniRule"/>
</dbReference>
<evidence type="ECO:0000256" key="6">
    <source>
        <dbReference type="ARBA" id="ARBA00022806"/>
    </source>
</evidence>
<dbReference type="InterPro" id="IPR036185">
    <property type="entry name" value="DNA_heli_DnaB-like_N_sf"/>
</dbReference>
<evidence type="ECO:0000256" key="7">
    <source>
        <dbReference type="ARBA" id="ARBA00022840"/>
    </source>
</evidence>
<dbReference type="Pfam" id="PF00772">
    <property type="entry name" value="DnaB"/>
    <property type="match status" value="1"/>
</dbReference>
<dbReference type="SMART" id="SM00382">
    <property type="entry name" value="AAA"/>
    <property type="match status" value="1"/>
</dbReference>
<evidence type="ECO:0000256" key="3">
    <source>
        <dbReference type="ARBA" id="ARBA00022705"/>
    </source>
</evidence>
<dbReference type="CDD" id="cd00984">
    <property type="entry name" value="DnaB_C"/>
    <property type="match status" value="1"/>
</dbReference>
<keyword evidence="9" id="KW-0413">Isomerase</keyword>
<dbReference type="InterPro" id="IPR007692">
    <property type="entry name" value="DNA_helicase_DnaB"/>
</dbReference>
<dbReference type="GO" id="GO:0005829">
    <property type="term" value="C:cytosol"/>
    <property type="evidence" value="ECO:0007669"/>
    <property type="project" value="TreeGrafter"/>
</dbReference>
<dbReference type="InterPro" id="IPR016136">
    <property type="entry name" value="DNA_helicase_N/primase_C"/>
</dbReference>
<dbReference type="GO" id="GO:0043139">
    <property type="term" value="F:5'-3' DNA helicase activity"/>
    <property type="evidence" value="ECO:0007669"/>
    <property type="project" value="UniProtKB-EC"/>
</dbReference>
<feature type="region of interest" description="Disordered" evidence="13">
    <location>
        <begin position="443"/>
        <end position="497"/>
    </location>
</feature>
<dbReference type="EC" id="5.6.2.3" evidence="11 12"/>
<dbReference type="PROSITE" id="PS51199">
    <property type="entry name" value="SF4_HELICASE"/>
    <property type="match status" value="1"/>
</dbReference>
<proteinExistence type="inferred from homology"/>
<evidence type="ECO:0000313" key="15">
    <source>
        <dbReference type="EMBL" id="HIR40188.1"/>
    </source>
</evidence>
<evidence type="ECO:0000256" key="10">
    <source>
        <dbReference type="ARBA" id="ARBA00048954"/>
    </source>
</evidence>
<dbReference type="Gene3D" id="3.40.50.300">
    <property type="entry name" value="P-loop containing nucleotide triphosphate hydrolases"/>
    <property type="match status" value="1"/>
</dbReference>
<protein>
    <recommendedName>
        <fullName evidence="11 12">Replicative DNA helicase</fullName>
        <ecNumber evidence="11 12">5.6.2.3</ecNumber>
    </recommendedName>
</protein>
<evidence type="ECO:0000313" key="16">
    <source>
        <dbReference type="Proteomes" id="UP000824179"/>
    </source>
</evidence>
<reference evidence="15" key="1">
    <citation type="submission" date="2020-10" db="EMBL/GenBank/DDBJ databases">
        <authorList>
            <person name="Gilroy R."/>
        </authorList>
    </citation>
    <scope>NUCLEOTIDE SEQUENCE</scope>
    <source>
        <strain evidence="15">ChiW25-3613</strain>
    </source>
</reference>
<evidence type="ECO:0000256" key="4">
    <source>
        <dbReference type="ARBA" id="ARBA00022741"/>
    </source>
</evidence>
<keyword evidence="2 12" id="KW-0639">Primosome</keyword>
<evidence type="ECO:0000256" key="13">
    <source>
        <dbReference type="SAM" id="MobiDB-lite"/>
    </source>
</evidence>
<comment type="catalytic activity">
    <reaction evidence="10 12">
        <text>ATP + H2O = ADP + phosphate + H(+)</text>
        <dbReference type="Rhea" id="RHEA:13065"/>
        <dbReference type="ChEBI" id="CHEBI:15377"/>
        <dbReference type="ChEBI" id="CHEBI:15378"/>
        <dbReference type="ChEBI" id="CHEBI:30616"/>
        <dbReference type="ChEBI" id="CHEBI:43474"/>
        <dbReference type="ChEBI" id="CHEBI:456216"/>
        <dbReference type="EC" id="5.6.2.3"/>
    </reaction>
</comment>
<dbReference type="GO" id="GO:0016787">
    <property type="term" value="F:hydrolase activity"/>
    <property type="evidence" value="ECO:0007669"/>
    <property type="project" value="UniProtKB-KW"/>
</dbReference>
<feature type="domain" description="SF4 helicase" evidence="14">
    <location>
        <begin position="178"/>
        <end position="446"/>
    </location>
</feature>
<dbReference type="EMBL" id="DVHB01000130">
    <property type="protein sequence ID" value="HIR40188.1"/>
    <property type="molecule type" value="Genomic_DNA"/>
</dbReference>
<keyword evidence="6 12" id="KW-0347">Helicase</keyword>
<name>A0A9D1DBW0_9FIRM</name>
<comment type="caution">
    <text evidence="15">The sequence shown here is derived from an EMBL/GenBank/DDBJ whole genome shotgun (WGS) entry which is preliminary data.</text>
</comment>
<evidence type="ECO:0000256" key="5">
    <source>
        <dbReference type="ARBA" id="ARBA00022801"/>
    </source>
</evidence>
<gene>
    <name evidence="15" type="primary">dnaB</name>
    <name evidence="15" type="ORF">IAB90_07395</name>
</gene>
<organism evidence="15 16">
    <name type="scientific">Candidatus Coproplasma stercoripullorum</name>
    <dbReference type="NCBI Taxonomy" id="2840751"/>
    <lineage>
        <taxon>Bacteria</taxon>
        <taxon>Bacillati</taxon>
        <taxon>Bacillota</taxon>
        <taxon>Clostridia</taxon>
        <taxon>Eubacteriales</taxon>
        <taxon>Candidatus Coproplasma</taxon>
    </lineage>
</organism>
<dbReference type="PANTHER" id="PTHR30153:SF2">
    <property type="entry name" value="REPLICATIVE DNA HELICASE"/>
    <property type="match status" value="1"/>
</dbReference>
<keyword evidence="3 12" id="KW-0235">DNA replication</keyword>
<evidence type="ECO:0000256" key="1">
    <source>
        <dbReference type="ARBA" id="ARBA00008428"/>
    </source>
</evidence>
<keyword evidence="4 12" id="KW-0547">Nucleotide-binding</keyword>
<dbReference type="AlphaFoldDB" id="A0A9D1DBW0"/>
<comment type="similarity">
    <text evidence="1 12">Belongs to the helicase family. DnaB subfamily.</text>
</comment>
<dbReference type="GO" id="GO:0003677">
    <property type="term" value="F:DNA binding"/>
    <property type="evidence" value="ECO:0007669"/>
    <property type="project" value="UniProtKB-UniRule"/>
</dbReference>
<evidence type="ECO:0000256" key="12">
    <source>
        <dbReference type="RuleBase" id="RU362085"/>
    </source>
</evidence>
<evidence type="ECO:0000256" key="9">
    <source>
        <dbReference type="ARBA" id="ARBA00023235"/>
    </source>
</evidence>
<keyword evidence="5 12" id="KW-0378">Hydrolase</keyword>
<dbReference type="GO" id="GO:0006269">
    <property type="term" value="P:DNA replication, synthesis of primer"/>
    <property type="evidence" value="ECO:0007669"/>
    <property type="project" value="UniProtKB-UniRule"/>
</dbReference>
<dbReference type="SUPFAM" id="SSF48024">
    <property type="entry name" value="N-terminal domain of DnaB helicase"/>
    <property type="match status" value="1"/>
</dbReference>
<comment type="function">
    <text evidence="12">The main replicative DNA helicase, it participates in initiation and elongation during chromosome replication. Travels ahead of the DNA replisome, separating dsDNA into templates for DNA synthesis. A processive ATP-dependent 5'-3' DNA helicase it has DNA-dependent ATPase activity.</text>
</comment>
<reference evidence="15" key="2">
    <citation type="journal article" date="2021" name="PeerJ">
        <title>Extensive microbial diversity within the chicken gut microbiome revealed by metagenomics and culture.</title>
        <authorList>
            <person name="Gilroy R."/>
            <person name="Ravi A."/>
            <person name="Getino M."/>
            <person name="Pursley I."/>
            <person name="Horton D.L."/>
            <person name="Alikhan N.F."/>
            <person name="Baker D."/>
            <person name="Gharbi K."/>
            <person name="Hall N."/>
            <person name="Watson M."/>
            <person name="Adriaenssens E.M."/>
            <person name="Foster-Nyarko E."/>
            <person name="Jarju S."/>
            <person name="Secka A."/>
            <person name="Antonio M."/>
            <person name="Oren A."/>
            <person name="Chaudhuri R.R."/>
            <person name="La Ragione R."/>
            <person name="Hildebrand F."/>
            <person name="Pallen M.J."/>
        </authorList>
    </citation>
    <scope>NUCLEOTIDE SEQUENCE</scope>
    <source>
        <strain evidence="15">ChiW25-3613</strain>
    </source>
</reference>
<dbReference type="Pfam" id="PF03796">
    <property type="entry name" value="DnaB_C"/>
    <property type="match status" value="1"/>
</dbReference>
<feature type="compositionally biased region" description="Basic and acidic residues" evidence="13">
    <location>
        <begin position="445"/>
        <end position="468"/>
    </location>
</feature>